<name>A0A9J6G124_HAELO</name>
<dbReference type="PROSITE" id="PS50082">
    <property type="entry name" value="WD_REPEATS_2"/>
    <property type="match status" value="4"/>
</dbReference>
<dbReference type="InterPro" id="IPR019775">
    <property type="entry name" value="WD40_repeat_CS"/>
</dbReference>
<feature type="repeat" description="WD" evidence="3">
    <location>
        <begin position="206"/>
        <end position="247"/>
    </location>
</feature>
<dbReference type="CDD" id="cd00200">
    <property type="entry name" value="WD40"/>
    <property type="match status" value="1"/>
</dbReference>
<protein>
    <submittedName>
        <fullName evidence="4">Uncharacterized protein</fullName>
    </submittedName>
</protein>
<feature type="repeat" description="WD" evidence="3">
    <location>
        <begin position="131"/>
        <end position="163"/>
    </location>
</feature>
<dbReference type="PROSITE" id="PS50294">
    <property type="entry name" value="WD_REPEATS_REGION"/>
    <property type="match status" value="2"/>
</dbReference>
<dbReference type="PANTHER" id="PTHR44090:SF1">
    <property type="entry name" value="SUPERKILLER COMPLEX PROTEIN 8"/>
    <property type="match status" value="1"/>
</dbReference>
<dbReference type="GO" id="GO:0016593">
    <property type="term" value="C:Cdc73/Paf1 complex"/>
    <property type="evidence" value="ECO:0007669"/>
    <property type="project" value="TreeGrafter"/>
</dbReference>
<keyword evidence="5" id="KW-1185">Reference proteome</keyword>
<evidence type="ECO:0000256" key="1">
    <source>
        <dbReference type="ARBA" id="ARBA00022574"/>
    </source>
</evidence>
<dbReference type="Gene3D" id="2.130.10.10">
    <property type="entry name" value="YVTN repeat-like/Quinoprotein amine dehydrogenase"/>
    <property type="match status" value="2"/>
</dbReference>
<keyword evidence="1 3" id="KW-0853">WD repeat</keyword>
<gene>
    <name evidence="4" type="ORF">HPB48_012645</name>
</gene>
<evidence type="ECO:0000256" key="3">
    <source>
        <dbReference type="PROSITE-ProRule" id="PRU00221"/>
    </source>
</evidence>
<dbReference type="PROSITE" id="PS00678">
    <property type="entry name" value="WD_REPEATS_1"/>
    <property type="match status" value="1"/>
</dbReference>
<reference evidence="4 5" key="1">
    <citation type="journal article" date="2020" name="Cell">
        <title>Large-Scale Comparative Analyses of Tick Genomes Elucidate Their Genetic Diversity and Vector Capacities.</title>
        <authorList>
            <consortium name="Tick Genome and Microbiome Consortium (TIGMIC)"/>
            <person name="Jia N."/>
            <person name="Wang J."/>
            <person name="Shi W."/>
            <person name="Du L."/>
            <person name="Sun Y."/>
            <person name="Zhan W."/>
            <person name="Jiang J.F."/>
            <person name="Wang Q."/>
            <person name="Zhang B."/>
            <person name="Ji P."/>
            <person name="Bell-Sakyi L."/>
            <person name="Cui X.M."/>
            <person name="Yuan T.T."/>
            <person name="Jiang B.G."/>
            <person name="Yang W.F."/>
            <person name="Lam T.T."/>
            <person name="Chang Q.C."/>
            <person name="Ding S.J."/>
            <person name="Wang X.J."/>
            <person name="Zhu J.G."/>
            <person name="Ruan X.D."/>
            <person name="Zhao L."/>
            <person name="Wei J.T."/>
            <person name="Ye R.Z."/>
            <person name="Que T.C."/>
            <person name="Du C.H."/>
            <person name="Zhou Y.H."/>
            <person name="Cheng J.X."/>
            <person name="Dai P.F."/>
            <person name="Guo W.B."/>
            <person name="Han X.H."/>
            <person name="Huang E.J."/>
            <person name="Li L.F."/>
            <person name="Wei W."/>
            <person name="Gao Y.C."/>
            <person name="Liu J.Z."/>
            <person name="Shao H.Z."/>
            <person name="Wang X."/>
            <person name="Wang C.C."/>
            <person name="Yang T.C."/>
            <person name="Huo Q.B."/>
            <person name="Li W."/>
            <person name="Chen H.Y."/>
            <person name="Chen S.E."/>
            <person name="Zhou L.G."/>
            <person name="Ni X.B."/>
            <person name="Tian J.H."/>
            <person name="Sheng Y."/>
            <person name="Liu T."/>
            <person name="Pan Y.S."/>
            <person name="Xia L.Y."/>
            <person name="Li J."/>
            <person name="Zhao F."/>
            <person name="Cao W.C."/>
        </authorList>
    </citation>
    <scope>NUCLEOTIDE SEQUENCE [LARGE SCALE GENOMIC DNA]</scope>
    <source>
        <strain evidence="4">HaeL-2018</strain>
    </source>
</reference>
<evidence type="ECO:0000313" key="5">
    <source>
        <dbReference type="Proteomes" id="UP000821853"/>
    </source>
</evidence>
<feature type="repeat" description="WD" evidence="3">
    <location>
        <begin position="164"/>
        <end position="205"/>
    </location>
</feature>
<dbReference type="InterPro" id="IPR001680">
    <property type="entry name" value="WD40_rpt"/>
</dbReference>
<dbReference type="AlphaFoldDB" id="A0A9J6G124"/>
<dbReference type="VEuPathDB" id="VectorBase:HLOH_048322"/>
<dbReference type="PANTHER" id="PTHR44090">
    <property type="entry name" value="WD REPEAT-CONTAINING PROTEIN 61"/>
    <property type="match status" value="1"/>
</dbReference>
<dbReference type="OMA" id="IQVMSNH"/>
<organism evidence="4 5">
    <name type="scientific">Haemaphysalis longicornis</name>
    <name type="common">Bush tick</name>
    <dbReference type="NCBI Taxonomy" id="44386"/>
    <lineage>
        <taxon>Eukaryota</taxon>
        <taxon>Metazoa</taxon>
        <taxon>Ecdysozoa</taxon>
        <taxon>Arthropoda</taxon>
        <taxon>Chelicerata</taxon>
        <taxon>Arachnida</taxon>
        <taxon>Acari</taxon>
        <taxon>Parasitiformes</taxon>
        <taxon>Ixodida</taxon>
        <taxon>Ixodoidea</taxon>
        <taxon>Ixodidae</taxon>
        <taxon>Haemaphysalinae</taxon>
        <taxon>Haemaphysalis</taxon>
    </lineage>
</organism>
<feature type="repeat" description="WD" evidence="3">
    <location>
        <begin position="68"/>
        <end position="89"/>
    </location>
</feature>
<dbReference type="Proteomes" id="UP000821853">
    <property type="component" value="Chromosome 2"/>
</dbReference>
<dbReference type="PRINTS" id="PR00320">
    <property type="entry name" value="GPROTEINBRPT"/>
</dbReference>
<dbReference type="InterPro" id="IPR036322">
    <property type="entry name" value="WD40_repeat_dom_sf"/>
</dbReference>
<dbReference type="InterPro" id="IPR015943">
    <property type="entry name" value="WD40/YVTN_repeat-like_dom_sf"/>
</dbReference>
<dbReference type="SUPFAM" id="SSF50978">
    <property type="entry name" value="WD40 repeat-like"/>
    <property type="match status" value="1"/>
</dbReference>
<keyword evidence="2" id="KW-0677">Repeat</keyword>
<dbReference type="EMBL" id="JABSTR010000004">
    <property type="protein sequence ID" value="KAH9368425.1"/>
    <property type="molecule type" value="Genomic_DNA"/>
</dbReference>
<evidence type="ECO:0000313" key="4">
    <source>
        <dbReference type="EMBL" id="KAH9368425.1"/>
    </source>
</evidence>
<dbReference type="OrthoDB" id="17410at2759"/>
<evidence type="ECO:0000256" key="2">
    <source>
        <dbReference type="ARBA" id="ARBA00022737"/>
    </source>
</evidence>
<dbReference type="Pfam" id="PF00400">
    <property type="entry name" value="WD40"/>
    <property type="match status" value="6"/>
</dbReference>
<sequence>MQARKVHQLSGIVNYQNYALIHSEDLRKDEEKLLELERVFEGHALGVVSVDVSHDGKGKFESYVCMAASSSLDSNIKLWDLETGEEKKNIDAGPGNESTLISSSRSSINLYGVESCKLESSLDTTGKFTLSIAFSPDGKYIASGAIDGIINVFDISTGKLVHTLEGHAMPIRSLTFSPDSQMLVTASDDWHIKVYDVQHADLVTTLSGHGSWVLHVSFRFDNQHFVSSSADRTVKVWDLPAKECVHTFNDHSDQVWCAKYNAMGDRLATVSEDKGIIVYSCPISADRTVKVWDLPAKECVHTFNDHSDQVWCAKYNAMGDRLATVSEDKGIIVYSCPM</sequence>
<accession>A0A9J6G124</accession>
<proteinExistence type="predicted"/>
<comment type="caution">
    <text evidence="4">The sequence shown here is derived from an EMBL/GenBank/DDBJ whole genome shotgun (WGS) entry which is preliminary data.</text>
</comment>
<dbReference type="InterPro" id="IPR020472">
    <property type="entry name" value="WD40_PAC1"/>
</dbReference>
<dbReference type="SMART" id="SM00320">
    <property type="entry name" value="WD40"/>
    <property type="match status" value="6"/>
</dbReference>
<dbReference type="InterPro" id="IPR051510">
    <property type="entry name" value="SKI8"/>
</dbReference>